<organism evidence="1 2">
    <name type="scientific">Allacma fusca</name>
    <dbReference type="NCBI Taxonomy" id="39272"/>
    <lineage>
        <taxon>Eukaryota</taxon>
        <taxon>Metazoa</taxon>
        <taxon>Ecdysozoa</taxon>
        <taxon>Arthropoda</taxon>
        <taxon>Hexapoda</taxon>
        <taxon>Collembola</taxon>
        <taxon>Symphypleona</taxon>
        <taxon>Sminthuridae</taxon>
        <taxon>Allacma</taxon>
    </lineage>
</organism>
<evidence type="ECO:0000313" key="1">
    <source>
        <dbReference type="EMBL" id="CAG7721430.1"/>
    </source>
</evidence>
<accession>A0A8J2JPF5</accession>
<dbReference type="Proteomes" id="UP000708208">
    <property type="component" value="Unassembled WGS sequence"/>
</dbReference>
<name>A0A8J2JPF5_9HEXA</name>
<evidence type="ECO:0000313" key="2">
    <source>
        <dbReference type="Proteomes" id="UP000708208"/>
    </source>
</evidence>
<proteinExistence type="predicted"/>
<comment type="caution">
    <text evidence="1">The sequence shown here is derived from an EMBL/GenBank/DDBJ whole genome shotgun (WGS) entry which is preliminary data.</text>
</comment>
<dbReference type="EMBL" id="CAJVCH010079338">
    <property type="protein sequence ID" value="CAG7721430.1"/>
    <property type="molecule type" value="Genomic_DNA"/>
</dbReference>
<reference evidence="1" key="1">
    <citation type="submission" date="2021-06" db="EMBL/GenBank/DDBJ databases">
        <authorList>
            <person name="Hodson N. C."/>
            <person name="Mongue J. A."/>
            <person name="Jaron S. K."/>
        </authorList>
    </citation>
    <scope>NUCLEOTIDE SEQUENCE</scope>
</reference>
<keyword evidence="2" id="KW-1185">Reference proteome</keyword>
<feature type="non-terminal residue" evidence="1">
    <location>
        <position position="38"/>
    </location>
</feature>
<protein>
    <submittedName>
        <fullName evidence="1">Uncharacterized protein</fullName>
    </submittedName>
</protein>
<gene>
    <name evidence="1" type="ORF">AFUS01_LOCUS10645</name>
</gene>
<dbReference type="AlphaFoldDB" id="A0A8J2JPF5"/>
<sequence>MSHRIFFGHEELLFICKIMLGDDAAFENAKDKIDSWYE</sequence>
<dbReference type="OrthoDB" id="17644at2759"/>